<keyword evidence="3" id="KW-1185">Reference proteome</keyword>
<evidence type="ECO:0008006" key="4">
    <source>
        <dbReference type="Google" id="ProtNLM"/>
    </source>
</evidence>
<feature type="signal peptide" evidence="1">
    <location>
        <begin position="1"/>
        <end position="29"/>
    </location>
</feature>
<organism evidence="2 3">
    <name type="scientific">Roseomonas elaeocarpi</name>
    <dbReference type="NCBI Taxonomy" id="907779"/>
    <lineage>
        <taxon>Bacteria</taxon>
        <taxon>Pseudomonadati</taxon>
        <taxon>Pseudomonadota</taxon>
        <taxon>Alphaproteobacteria</taxon>
        <taxon>Acetobacterales</taxon>
        <taxon>Roseomonadaceae</taxon>
        <taxon>Roseomonas</taxon>
    </lineage>
</organism>
<protein>
    <recommendedName>
        <fullName evidence="4">Twin-arginine translocation pathway signal protein</fullName>
    </recommendedName>
</protein>
<comment type="caution">
    <text evidence="2">The sequence shown here is derived from an EMBL/GenBank/DDBJ whole genome shotgun (WGS) entry which is preliminary data.</text>
</comment>
<proteinExistence type="predicted"/>
<accession>A0ABV6JSN8</accession>
<dbReference type="InterPro" id="IPR006311">
    <property type="entry name" value="TAT_signal"/>
</dbReference>
<evidence type="ECO:0000256" key="1">
    <source>
        <dbReference type="SAM" id="SignalP"/>
    </source>
</evidence>
<name>A0ABV6JSN8_9PROT</name>
<evidence type="ECO:0000313" key="3">
    <source>
        <dbReference type="Proteomes" id="UP001589865"/>
    </source>
</evidence>
<sequence length="340" mass="33869">MPRSLLGRRAALRLPAGLLLGAAPGTALGASPAALPEAGAGTVPGAVPATTLGGATFLVPGPDGGGASRWAERFAQRGTRGPAPRLNVVGGADGVTAANRFATTAAGDGRLLLVMPGSVPMAALSGSERANYTLGGWTPLCLSWQPVLIAGRGPVPVGQNRPPLRFALPSPDSAEGGAILLLESLGQSVTPVALPAGGVNVTAEAGFAARALDAVLLTGRDVLARAASLGATPWYGGPAGPAALPSLTEPVREAAAAALGSAQLQAALMLPALTPADTVAAWRQAATRWREAAQAEPVAGEGEPLVGAEAAATLASLAPAPPSVLCWRDWLSRRLGWRPA</sequence>
<reference evidence="2 3" key="1">
    <citation type="submission" date="2024-09" db="EMBL/GenBank/DDBJ databases">
        <authorList>
            <person name="Sun Q."/>
            <person name="Mori K."/>
        </authorList>
    </citation>
    <scope>NUCLEOTIDE SEQUENCE [LARGE SCALE GENOMIC DNA]</scope>
    <source>
        <strain evidence="2 3">TBRC 5777</strain>
    </source>
</reference>
<dbReference type="Proteomes" id="UP001589865">
    <property type="component" value="Unassembled WGS sequence"/>
</dbReference>
<feature type="chain" id="PRO_5045415914" description="Twin-arginine translocation pathway signal protein" evidence="1">
    <location>
        <begin position="30"/>
        <end position="340"/>
    </location>
</feature>
<dbReference type="EMBL" id="JBHLUN010000007">
    <property type="protein sequence ID" value="MFC0408746.1"/>
    <property type="molecule type" value="Genomic_DNA"/>
</dbReference>
<gene>
    <name evidence="2" type="ORF">ACFFGY_10825</name>
</gene>
<dbReference type="PROSITE" id="PS51318">
    <property type="entry name" value="TAT"/>
    <property type="match status" value="1"/>
</dbReference>
<evidence type="ECO:0000313" key="2">
    <source>
        <dbReference type="EMBL" id="MFC0408746.1"/>
    </source>
</evidence>
<keyword evidence="1" id="KW-0732">Signal</keyword>
<dbReference type="RefSeq" id="WP_377044501.1">
    <property type="nucleotide sequence ID" value="NZ_JBHLUN010000007.1"/>
</dbReference>